<accession>A0A1I4PUU6</accession>
<proteinExistence type="predicted"/>
<keyword evidence="2" id="KW-1185">Reference proteome</keyword>
<dbReference type="OrthoDB" id="8780721at2"/>
<gene>
    <name evidence="1" type="ORF">SAMN02982985_03628</name>
</gene>
<sequence>MSTANNTFDYNDFAHGGYVSNVLSAARSLLAALFAVNPRATAADEALVSQSNKDSTCTYLSRMADDYEHIAPNLSAELRFMASRG</sequence>
<reference evidence="1 2" key="1">
    <citation type="submission" date="2016-10" db="EMBL/GenBank/DDBJ databases">
        <authorList>
            <person name="de Groot N.N."/>
        </authorList>
    </citation>
    <scope>NUCLEOTIDE SEQUENCE [LARGE SCALE GENOMIC DNA]</scope>
    <source>
        <strain evidence="1 2">ATCC 43154</strain>
    </source>
</reference>
<dbReference type="AlphaFoldDB" id="A0A1I4PUU6"/>
<dbReference type="RefSeq" id="WP_093389104.1">
    <property type="nucleotide sequence ID" value="NZ_FOTW01000017.1"/>
</dbReference>
<dbReference type="EMBL" id="FOTW01000017">
    <property type="protein sequence ID" value="SFM31568.1"/>
    <property type="molecule type" value="Genomic_DNA"/>
</dbReference>
<organism evidence="1 2">
    <name type="scientific">Rugamonas rubra</name>
    <dbReference type="NCBI Taxonomy" id="758825"/>
    <lineage>
        <taxon>Bacteria</taxon>
        <taxon>Pseudomonadati</taxon>
        <taxon>Pseudomonadota</taxon>
        <taxon>Betaproteobacteria</taxon>
        <taxon>Burkholderiales</taxon>
        <taxon>Oxalobacteraceae</taxon>
        <taxon>Telluria group</taxon>
        <taxon>Rugamonas</taxon>
    </lineage>
</organism>
<protein>
    <submittedName>
        <fullName evidence="1">Uncharacterized protein</fullName>
    </submittedName>
</protein>
<evidence type="ECO:0000313" key="1">
    <source>
        <dbReference type="EMBL" id="SFM31568.1"/>
    </source>
</evidence>
<evidence type="ECO:0000313" key="2">
    <source>
        <dbReference type="Proteomes" id="UP000199470"/>
    </source>
</evidence>
<name>A0A1I4PUU6_9BURK</name>
<dbReference type="Proteomes" id="UP000199470">
    <property type="component" value="Unassembled WGS sequence"/>
</dbReference>